<dbReference type="EMBL" id="CP000563">
    <property type="protein sequence ID" value="ABN63787.1"/>
    <property type="molecule type" value="Genomic_DNA"/>
</dbReference>
<accession>A3DAM4</accession>
<dbReference type="GO" id="GO:0015074">
    <property type="term" value="P:DNA integration"/>
    <property type="evidence" value="ECO:0007669"/>
    <property type="project" value="InterPro"/>
</dbReference>
<dbReference type="STRING" id="325240.Sbal_4326"/>
<dbReference type="Gene3D" id="3.30.420.10">
    <property type="entry name" value="Ribonuclease H-like superfamily/Ribonuclease H"/>
    <property type="match status" value="1"/>
</dbReference>
<organism evidence="2 3">
    <name type="scientific">Shewanella baltica (strain OS155 / ATCC BAA-1091)</name>
    <dbReference type="NCBI Taxonomy" id="325240"/>
    <lineage>
        <taxon>Bacteria</taxon>
        <taxon>Pseudomonadati</taxon>
        <taxon>Pseudomonadota</taxon>
        <taxon>Gammaproteobacteria</taxon>
        <taxon>Alteromonadales</taxon>
        <taxon>Shewanellaceae</taxon>
        <taxon>Shewanella</taxon>
    </lineage>
</organism>
<dbReference type="HOGENOM" id="CLU_019011_1_0_6"/>
<name>A3DAM4_SHEB5</name>
<dbReference type="PROSITE" id="PS50994">
    <property type="entry name" value="INTEGRASE"/>
    <property type="match status" value="1"/>
</dbReference>
<proteinExistence type="predicted"/>
<reference evidence="2 3" key="1">
    <citation type="submission" date="2007-02" db="EMBL/GenBank/DDBJ databases">
        <title>Complete sequence of chromosome of Shewanella baltica OS155.</title>
        <authorList>
            <consortium name="US DOE Joint Genome Institute"/>
            <person name="Copeland A."/>
            <person name="Lucas S."/>
            <person name="Lapidus A."/>
            <person name="Barry K."/>
            <person name="Detter J.C."/>
            <person name="Glavina del Rio T."/>
            <person name="Hammon N."/>
            <person name="Israni S."/>
            <person name="Dalin E."/>
            <person name="Tice H."/>
            <person name="Pitluck S."/>
            <person name="Sims D.R."/>
            <person name="Brettin T."/>
            <person name="Bruce D."/>
            <person name="Han C."/>
            <person name="Tapia R."/>
            <person name="Brainard J."/>
            <person name="Schmutz J."/>
            <person name="Larimer F."/>
            <person name="Land M."/>
            <person name="Hauser L."/>
            <person name="Kyrpides N."/>
            <person name="Mikhailova N."/>
            <person name="Brettar I."/>
            <person name="Klappenbach J."/>
            <person name="Konstantinidis K."/>
            <person name="Rodrigues J."/>
            <person name="Tiedje J."/>
            <person name="Richardson P."/>
        </authorList>
    </citation>
    <scope>NUCLEOTIDE SEQUENCE [LARGE SCALE GENOMIC DNA]</scope>
    <source>
        <strain evidence="3">OS155 / ATCC BAA-1091</strain>
    </source>
</reference>
<protein>
    <recommendedName>
        <fullName evidence="1">Integrase catalytic domain-containing protein</fullName>
    </recommendedName>
</protein>
<dbReference type="GO" id="GO:0003676">
    <property type="term" value="F:nucleic acid binding"/>
    <property type="evidence" value="ECO:0007669"/>
    <property type="project" value="InterPro"/>
</dbReference>
<sequence>MQVELNSVWLFEDVGEIQDGTYRVLSHYPDDSIIVIFKLTDDSNLQRPIAVSIAVFIKATEDGQVSPSDYLTPFYQLVSEETISEAHKNKRNTRFQQIKELITVPNFLLDISLNPRCKHVVDHAKKQNTYVQGLYRSLNLFWKYGQELNALLPAYKNSGGTGKSRIAGDVKRGSPIQVSTPGLIVPKGINTSEEDKVKFLKAMKCYGLRGKAVIYSRVYDQMLTEFYADELISADIEQRDVCVPSYRAFIYWVNRLIPKQEIIRKQTSLGYFDRNLRGLSGSSTDHTEVPGSCYELDATVLDVHVVSEIRRNHVLGRPTLYLIIDKESRMIVGIHVSMEFASWRAGRQALVNCASSKKEYCAQFGIKIEDKDWPCNHIPQRLLCDRGEFICQNAEDLAVPLIGHLSIAPPYRADRKGTIEQRFNMLNKRLNHELQGTTLGRPSTRGDRDPRADAIFTLKEVTTLLIDEVLSLNRQYLDSLGGQSRLFIESGNKPCPLNYWNFHLDKHLHALNKVNEAEVRSRLLPVETVSIARQLP</sequence>
<dbReference type="Proteomes" id="UP000001557">
    <property type="component" value="Chromosome"/>
</dbReference>
<dbReference type="InterPro" id="IPR001584">
    <property type="entry name" value="Integrase_cat-core"/>
</dbReference>
<dbReference type="OrthoDB" id="501284at2"/>
<dbReference type="AlphaFoldDB" id="A3DAM4"/>
<evidence type="ECO:0000313" key="2">
    <source>
        <dbReference type="EMBL" id="ABN63787.1"/>
    </source>
</evidence>
<dbReference type="RefSeq" id="WP_011848265.1">
    <property type="nucleotide sequence ID" value="NC_009052.1"/>
</dbReference>
<dbReference type="KEGG" id="sbl:Sbal_4326"/>
<feature type="domain" description="Integrase catalytic" evidence="1">
    <location>
        <begin position="286"/>
        <end position="493"/>
    </location>
</feature>
<evidence type="ECO:0000313" key="3">
    <source>
        <dbReference type="Proteomes" id="UP000001557"/>
    </source>
</evidence>
<gene>
    <name evidence="2" type="ordered locus">Sbal_4326</name>
</gene>
<keyword evidence="3" id="KW-1185">Reference proteome</keyword>
<evidence type="ECO:0000259" key="1">
    <source>
        <dbReference type="PROSITE" id="PS50994"/>
    </source>
</evidence>
<dbReference type="InterPro" id="IPR036397">
    <property type="entry name" value="RNaseH_sf"/>
</dbReference>